<dbReference type="AlphaFoldDB" id="A0A845D950"/>
<evidence type="ECO:0000256" key="5">
    <source>
        <dbReference type="ARBA" id="ARBA00022840"/>
    </source>
</evidence>
<keyword evidence="4 11" id="KW-0347">Helicase</keyword>
<dbReference type="Pfam" id="PF00271">
    <property type="entry name" value="Helicase_C"/>
    <property type="match status" value="1"/>
</dbReference>
<sequence>MASPTSLTTPITSISFISSQYAQRLKKLGIETLEDLLFHLPARYEDVSHITDIADLTHSAVVTIKGSATNIQSRMTSRNRRLFIVEAVIQDTTGSIRAIWFNQPYLAQTLQDASKNNATVFIAGKVRIKDGELYFSSPAIEVARDNKPLVHTGRLVPVYPETYGLSSKWLRYAFNRLFPMTKDIIHETLPENLRTTHNLMGMQEALHAIHFPETLEQARSAKHRFEFENMLTLHLAVLRARAKQKQNIAPAIPATIPFIQKVVHDLPFTLTDSQKKAIWKIVKDTELSTPMNRLLEGDVGSGKTIVASIAAMNAVQAHYQVTVMAPTEVLALQHYETIKKICDPYDITVSLVTRTKKETEATTAHIVVGTHALIQNTIDITKLGLVIIDEQHKFGVAQRAHLIKHKKEHTPHLLSMTATPIPRTLALTIYGDLDISLLQEIPKGRKKIQTSLVREQDRPSKIEFIHTLLDKGQQVFVVVPLIEESEAIQTKSALQEYERLSSGEFQHYTIGLLHGRMKPKEKEKIMNEFQRGALQVLVTTSVIEVGIDIPNATVMMIEGAERFGLAQLHQFRGRVGRSTMQSYCFVFPSSGSPQVLKRIQAFIKAKNGFELAEYDMKLRGSGEIYGTKQSGVSSLIVNSLDNYTLIETTRNLARDMLQNDPLLSTTPNLEPKLRALEEQLHFE</sequence>
<dbReference type="GO" id="GO:0003678">
    <property type="term" value="F:DNA helicase activity"/>
    <property type="evidence" value="ECO:0007669"/>
    <property type="project" value="TreeGrafter"/>
</dbReference>
<proteinExistence type="predicted"/>
<dbReference type="Pfam" id="PF17191">
    <property type="entry name" value="RecG_wedge"/>
    <property type="match status" value="1"/>
</dbReference>
<evidence type="ECO:0000259" key="10">
    <source>
        <dbReference type="PROSITE" id="PS51194"/>
    </source>
</evidence>
<dbReference type="InterPro" id="IPR012340">
    <property type="entry name" value="NA-bd_OB-fold"/>
</dbReference>
<dbReference type="PROSITE" id="PS51194">
    <property type="entry name" value="HELICASE_CTER"/>
    <property type="match status" value="1"/>
</dbReference>
<comment type="caution">
    <text evidence="11">The sequence shown here is derived from an EMBL/GenBank/DDBJ whole genome shotgun (WGS) entry which is preliminary data.</text>
</comment>
<dbReference type="GO" id="GO:0003677">
    <property type="term" value="F:DNA binding"/>
    <property type="evidence" value="ECO:0007669"/>
    <property type="project" value="UniProtKB-KW"/>
</dbReference>
<evidence type="ECO:0000256" key="6">
    <source>
        <dbReference type="ARBA" id="ARBA00023125"/>
    </source>
</evidence>
<evidence type="ECO:0000256" key="4">
    <source>
        <dbReference type="ARBA" id="ARBA00022806"/>
    </source>
</evidence>
<name>A0A845D950_9BACT</name>
<dbReference type="InterPro" id="IPR045562">
    <property type="entry name" value="RecG_dom3_C"/>
</dbReference>
<dbReference type="GO" id="GO:0005524">
    <property type="term" value="F:ATP binding"/>
    <property type="evidence" value="ECO:0007669"/>
    <property type="project" value="UniProtKB-KW"/>
</dbReference>
<dbReference type="CDD" id="cd04488">
    <property type="entry name" value="RecG_wedge_OBF"/>
    <property type="match status" value="1"/>
</dbReference>
<dbReference type="Proteomes" id="UP000449092">
    <property type="component" value="Unassembled WGS sequence"/>
</dbReference>
<evidence type="ECO:0000313" key="11">
    <source>
        <dbReference type="EMBL" id="MYE37897.1"/>
    </source>
</evidence>
<evidence type="ECO:0000259" key="9">
    <source>
        <dbReference type="PROSITE" id="PS51192"/>
    </source>
</evidence>
<dbReference type="InterPro" id="IPR014001">
    <property type="entry name" value="Helicase_ATP-bd"/>
</dbReference>
<keyword evidence="1" id="KW-0547">Nucleotide-binding</keyword>
<dbReference type="InterPro" id="IPR011545">
    <property type="entry name" value="DEAD/DEAH_box_helicase_dom"/>
</dbReference>
<accession>A0A845D950</accession>
<reference evidence="11 12" key="1">
    <citation type="submission" date="2019-09" db="EMBL/GenBank/DDBJ databases">
        <title>Characterisation of the sponge microbiome using genome-centric metagenomics.</title>
        <authorList>
            <person name="Engelberts J.P."/>
            <person name="Robbins S.J."/>
            <person name="De Goeij J.M."/>
            <person name="Aranda M."/>
            <person name="Bell S.C."/>
            <person name="Webster N.S."/>
        </authorList>
    </citation>
    <scope>NUCLEOTIDE SEQUENCE [LARGE SCALE GENOMIC DNA]</scope>
    <source>
        <strain evidence="11">SB0662_bin_43</strain>
    </source>
</reference>
<gene>
    <name evidence="11" type="primary">recG</name>
    <name evidence="11" type="ORF">F4X82_00010</name>
</gene>
<evidence type="ECO:0000313" key="12">
    <source>
        <dbReference type="Proteomes" id="UP000449092"/>
    </source>
</evidence>
<dbReference type="Gene3D" id="3.40.50.300">
    <property type="entry name" value="P-loop containing nucleotide triphosphate hydrolases"/>
    <property type="match status" value="2"/>
</dbReference>
<evidence type="ECO:0000256" key="1">
    <source>
        <dbReference type="ARBA" id="ARBA00022741"/>
    </source>
</evidence>
<keyword evidence="3" id="KW-0378">Hydrolase</keyword>
<feature type="domain" description="Helicase ATP-binding" evidence="9">
    <location>
        <begin position="284"/>
        <end position="438"/>
    </location>
</feature>
<dbReference type="GO" id="GO:0006281">
    <property type="term" value="P:DNA repair"/>
    <property type="evidence" value="ECO:0007669"/>
    <property type="project" value="UniProtKB-KW"/>
</dbReference>
<keyword evidence="5" id="KW-0067">ATP-binding</keyword>
<dbReference type="InterPro" id="IPR001650">
    <property type="entry name" value="Helicase_C-like"/>
</dbReference>
<dbReference type="GO" id="GO:0016787">
    <property type="term" value="F:hydrolase activity"/>
    <property type="evidence" value="ECO:0007669"/>
    <property type="project" value="UniProtKB-KW"/>
</dbReference>
<dbReference type="PANTHER" id="PTHR47964:SF1">
    <property type="entry name" value="ATP-DEPENDENT DNA HELICASE HOMOLOG RECG, CHLOROPLASTIC"/>
    <property type="match status" value="1"/>
</dbReference>
<protein>
    <recommendedName>
        <fullName evidence="8">Probable DNA 3'-5' helicase RecG</fullName>
    </recommendedName>
</protein>
<dbReference type="PANTHER" id="PTHR47964">
    <property type="entry name" value="ATP-DEPENDENT DNA HELICASE HOMOLOG RECG, CHLOROPLASTIC"/>
    <property type="match status" value="1"/>
</dbReference>
<evidence type="ECO:0000256" key="2">
    <source>
        <dbReference type="ARBA" id="ARBA00022763"/>
    </source>
</evidence>
<dbReference type="Pfam" id="PF19833">
    <property type="entry name" value="RecG_dom3_C"/>
    <property type="match status" value="1"/>
</dbReference>
<organism evidence="11 12">
    <name type="scientific">Candidatus Spechtbacteria bacterium SB0662_bin_43</name>
    <dbReference type="NCBI Taxonomy" id="2604897"/>
    <lineage>
        <taxon>Bacteria</taxon>
        <taxon>Candidatus Spechtiibacteriota</taxon>
    </lineage>
</organism>
<keyword evidence="2" id="KW-0227">DNA damage</keyword>
<evidence type="ECO:0000256" key="8">
    <source>
        <dbReference type="ARBA" id="ARBA00049819"/>
    </source>
</evidence>
<feature type="domain" description="Helicase C-terminal" evidence="10">
    <location>
        <begin position="461"/>
        <end position="619"/>
    </location>
</feature>
<dbReference type="InterPro" id="IPR047112">
    <property type="entry name" value="RecG/Mfd"/>
</dbReference>
<dbReference type="Gene3D" id="2.40.50.140">
    <property type="entry name" value="Nucleic acid-binding proteins"/>
    <property type="match status" value="1"/>
</dbReference>
<dbReference type="Pfam" id="PF00270">
    <property type="entry name" value="DEAD"/>
    <property type="match status" value="1"/>
</dbReference>
<dbReference type="PROSITE" id="PS51192">
    <property type="entry name" value="HELICASE_ATP_BIND_1"/>
    <property type="match status" value="1"/>
</dbReference>
<dbReference type="SUPFAM" id="SSF52540">
    <property type="entry name" value="P-loop containing nucleoside triphosphate hydrolases"/>
    <property type="match status" value="2"/>
</dbReference>
<evidence type="ECO:0000256" key="7">
    <source>
        <dbReference type="ARBA" id="ARBA00023204"/>
    </source>
</evidence>
<keyword evidence="7" id="KW-0234">DNA repair</keyword>
<dbReference type="SMART" id="SM00490">
    <property type="entry name" value="HELICc"/>
    <property type="match status" value="1"/>
</dbReference>
<dbReference type="NCBIfam" id="NF008165">
    <property type="entry name" value="PRK10917.1-3"/>
    <property type="match status" value="1"/>
</dbReference>
<dbReference type="InterPro" id="IPR027417">
    <property type="entry name" value="P-loop_NTPase"/>
</dbReference>
<keyword evidence="6" id="KW-0238">DNA-binding</keyword>
<dbReference type="NCBIfam" id="NF008168">
    <property type="entry name" value="PRK10917.2-2"/>
    <property type="match status" value="1"/>
</dbReference>
<dbReference type="EMBL" id="VXOY01000001">
    <property type="protein sequence ID" value="MYE37897.1"/>
    <property type="molecule type" value="Genomic_DNA"/>
</dbReference>
<dbReference type="SUPFAM" id="SSF50249">
    <property type="entry name" value="Nucleic acid-binding proteins"/>
    <property type="match status" value="1"/>
</dbReference>
<dbReference type="InterPro" id="IPR033454">
    <property type="entry name" value="RecG_wedge"/>
</dbReference>
<dbReference type="SMART" id="SM00487">
    <property type="entry name" value="DEXDc"/>
    <property type="match status" value="1"/>
</dbReference>
<evidence type="ECO:0000256" key="3">
    <source>
        <dbReference type="ARBA" id="ARBA00022801"/>
    </source>
</evidence>